<proteinExistence type="predicted"/>
<name>A0A4D6LED7_VIGUN</name>
<organism evidence="1 2">
    <name type="scientific">Vigna unguiculata</name>
    <name type="common">Cowpea</name>
    <dbReference type="NCBI Taxonomy" id="3917"/>
    <lineage>
        <taxon>Eukaryota</taxon>
        <taxon>Viridiplantae</taxon>
        <taxon>Streptophyta</taxon>
        <taxon>Embryophyta</taxon>
        <taxon>Tracheophyta</taxon>
        <taxon>Spermatophyta</taxon>
        <taxon>Magnoliopsida</taxon>
        <taxon>eudicotyledons</taxon>
        <taxon>Gunneridae</taxon>
        <taxon>Pentapetalae</taxon>
        <taxon>rosids</taxon>
        <taxon>fabids</taxon>
        <taxon>Fabales</taxon>
        <taxon>Fabaceae</taxon>
        <taxon>Papilionoideae</taxon>
        <taxon>50 kb inversion clade</taxon>
        <taxon>NPAAA clade</taxon>
        <taxon>indigoferoid/millettioid clade</taxon>
        <taxon>Phaseoleae</taxon>
        <taxon>Vigna</taxon>
    </lineage>
</organism>
<keyword evidence="2" id="KW-1185">Reference proteome</keyword>
<protein>
    <submittedName>
        <fullName evidence="1">Uncharacterized protein</fullName>
    </submittedName>
</protein>
<dbReference type="EMBL" id="CP039347">
    <property type="protein sequence ID" value="QCD86853.1"/>
    <property type="molecule type" value="Genomic_DNA"/>
</dbReference>
<dbReference type="Proteomes" id="UP000501690">
    <property type="component" value="Linkage Group LG3"/>
</dbReference>
<accession>A0A4D6LED7</accession>
<evidence type="ECO:0000313" key="1">
    <source>
        <dbReference type="EMBL" id="QCD86853.1"/>
    </source>
</evidence>
<gene>
    <name evidence="1" type="ORF">DEO72_LG3g1381</name>
</gene>
<reference evidence="1 2" key="1">
    <citation type="submission" date="2019-04" db="EMBL/GenBank/DDBJ databases">
        <title>An improved genome assembly and genetic linkage map for asparagus bean, Vigna unguiculata ssp. sesquipedialis.</title>
        <authorList>
            <person name="Xia Q."/>
            <person name="Zhang R."/>
            <person name="Dong Y."/>
        </authorList>
    </citation>
    <scope>NUCLEOTIDE SEQUENCE [LARGE SCALE GENOMIC DNA]</scope>
    <source>
        <tissue evidence="1">Leaf</tissue>
    </source>
</reference>
<sequence>MEMEMAMTADGAAAAAFRRAVAATLAVVADSDVVVRGTSIAEAWWSCGSDVKIENDGGAAIECARCRDGRGWMHDGTAQVALAGARGGCRSARCDVMAGRGGGVSWEWSATRWCCGGAVAWLRTKMVGKKASMVADGDGGGCCRGGWKGN</sequence>
<evidence type="ECO:0000313" key="2">
    <source>
        <dbReference type="Proteomes" id="UP000501690"/>
    </source>
</evidence>
<dbReference type="AlphaFoldDB" id="A0A4D6LED7"/>